<evidence type="ECO:0008006" key="4">
    <source>
        <dbReference type="Google" id="ProtNLM"/>
    </source>
</evidence>
<protein>
    <recommendedName>
        <fullName evidence="4">Fungal calcium binding protein domain-containing protein</fullName>
    </recommendedName>
</protein>
<comment type="caution">
    <text evidence="2">The sequence shown here is derived from an EMBL/GenBank/DDBJ whole genome shotgun (WGS) entry which is preliminary data.</text>
</comment>
<feature type="signal peptide" evidence="1">
    <location>
        <begin position="1"/>
        <end position="21"/>
    </location>
</feature>
<accession>A0A8H6VG61</accession>
<organism evidence="2 3">
    <name type="scientific">Pseudocercospora fuligena</name>
    <dbReference type="NCBI Taxonomy" id="685502"/>
    <lineage>
        <taxon>Eukaryota</taxon>
        <taxon>Fungi</taxon>
        <taxon>Dikarya</taxon>
        <taxon>Ascomycota</taxon>
        <taxon>Pezizomycotina</taxon>
        <taxon>Dothideomycetes</taxon>
        <taxon>Dothideomycetidae</taxon>
        <taxon>Mycosphaerellales</taxon>
        <taxon>Mycosphaerellaceae</taxon>
        <taxon>Pseudocercospora</taxon>
    </lineage>
</organism>
<proteinExistence type="predicted"/>
<keyword evidence="3" id="KW-1185">Reference proteome</keyword>
<dbReference type="Proteomes" id="UP000660729">
    <property type="component" value="Unassembled WGS sequence"/>
</dbReference>
<dbReference type="EMBL" id="JABCIY010000160">
    <property type="protein sequence ID" value="KAF7191128.1"/>
    <property type="molecule type" value="Genomic_DNA"/>
</dbReference>
<name>A0A8H6VG61_9PEZI</name>
<evidence type="ECO:0000313" key="3">
    <source>
        <dbReference type="Proteomes" id="UP000660729"/>
    </source>
</evidence>
<dbReference type="AlphaFoldDB" id="A0A8H6VG61"/>
<gene>
    <name evidence="2" type="ORF">HII31_07488</name>
</gene>
<sequence>MTRSLFKLIFSICLLIGTASAGVTKSSVCSKEPYKTLVPLLGKDAKVIKFCNALPSESNFAKASKPNSLKNLAYTVLKTFCDCLKASTTTPTPPAPSDDASCSAKNASTPNFCPGPPSTCSDFYAENGDNKNCGSCGKQVKKKNTGFPDLY</sequence>
<feature type="chain" id="PRO_5034707699" description="Fungal calcium binding protein domain-containing protein" evidence="1">
    <location>
        <begin position="22"/>
        <end position="151"/>
    </location>
</feature>
<keyword evidence="1" id="KW-0732">Signal</keyword>
<evidence type="ECO:0000256" key="1">
    <source>
        <dbReference type="SAM" id="SignalP"/>
    </source>
</evidence>
<evidence type="ECO:0000313" key="2">
    <source>
        <dbReference type="EMBL" id="KAF7191128.1"/>
    </source>
</evidence>
<reference evidence="2" key="1">
    <citation type="submission" date="2020-04" db="EMBL/GenBank/DDBJ databases">
        <title>Draft genome resource of the tomato pathogen Pseudocercospora fuligena.</title>
        <authorList>
            <person name="Zaccaron A."/>
        </authorList>
    </citation>
    <scope>NUCLEOTIDE SEQUENCE</scope>
    <source>
        <strain evidence="2">PF001</strain>
    </source>
</reference>